<comment type="caution">
    <text evidence="17">Lacks conserved residue(s) required for the propagation of feature annotation.</text>
</comment>
<evidence type="ECO:0000256" key="10">
    <source>
        <dbReference type="ARBA" id="ARBA00023136"/>
    </source>
</evidence>
<dbReference type="GO" id="GO:0045840">
    <property type="term" value="P:positive regulation of mitotic nuclear division"/>
    <property type="evidence" value="ECO:0007669"/>
    <property type="project" value="TreeGrafter"/>
</dbReference>
<dbReference type="EMBL" id="OX395138">
    <property type="protein sequence ID" value="CAI5789726.1"/>
    <property type="molecule type" value="Genomic_DNA"/>
</dbReference>
<comment type="subunit">
    <text evidence="15">Monomer. Interacts with EGFR and ERBB4.</text>
</comment>
<comment type="subcellular location">
    <subcellularLocation>
        <location evidence="2">Cell membrane</location>
        <topology evidence="2">Single-pass type I membrane protein</topology>
    </subcellularLocation>
    <subcellularLocation>
        <location evidence="1">Secreted</location>
        <location evidence="1">Extracellular space</location>
    </subcellularLocation>
</comment>
<evidence type="ECO:0000256" key="4">
    <source>
        <dbReference type="ARBA" id="ARBA00022525"/>
    </source>
</evidence>
<evidence type="ECO:0000256" key="17">
    <source>
        <dbReference type="PROSITE-ProRule" id="PRU00076"/>
    </source>
</evidence>
<dbReference type="InterPro" id="IPR000742">
    <property type="entry name" value="EGF"/>
</dbReference>
<dbReference type="PROSITE" id="PS01186">
    <property type="entry name" value="EGF_2"/>
    <property type="match status" value="1"/>
</dbReference>
<dbReference type="Proteomes" id="UP001178461">
    <property type="component" value="Chromosome 13"/>
</dbReference>
<dbReference type="FunFam" id="2.10.25.10:FF:000342">
    <property type="entry name" value="Betacellulin preproprotein"/>
    <property type="match status" value="1"/>
</dbReference>
<evidence type="ECO:0000256" key="9">
    <source>
        <dbReference type="ARBA" id="ARBA00023030"/>
    </source>
</evidence>
<dbReference type="GO" id="GO:0005154">
    <property type="term" value="F:epidermal growth factor receptor binding"/>
    <property type="evidence" value="ECO:0007669"/>
    <property type="project" value="TreeGrafter"/>
</dbReference>
<reference evidence="21" key="1">
    <citation type="submission" date="2022-12" db="EMBL/GenBank/DDBJ databases">
        <authorList>
            <person name="Alioto T."/>
            <person name="Alioto T."/>
            <person name="Gomez Garrido J."/>
        </authorList>
    </citation>
    <scope>NUCLEOTIDE SEQUENCE</scope>
</reference>
<dbReference type="GO" id="GO:0005615">
    <property type="term" value="C:extracellular space"/>
    <property type="evidence" value="ECO:0007669"/>
    <property type="project" value="TreeGrafter"/>
</dbReference>
<evidence type="ECO:0000259" key="20">
    <source>
        <dbReference type="PROSITE" id="PS50026"/>
    </source>
</evidence>
<evidence type="ECO:0000313" key="22">
    <source>
        <dbReference type="Proteomes" id="UP001178461"/>
    </source>
</evidence>
<keyword evidence="5 17" id="KW-0245">EGF-like domain</keyword>
<accession>A0AA35L4K2</accession>
<feature type="signal peptide" evidence="19">
    <location>
        <begin position="1"/>
        <end position="24"/>
    </location>
</feature>
<dbReference type="GO" id="GO:0008083">
    <property type="term" value="F:growth factor activity"/>
    <property type="evidence" value="ECO:0007669"/>
    <property type="project" value="UniProtKB-KW"/>
</dbReference>
<evidence type="ECO:0000256" key="11">
    <source>
        <dbReference type="ARBA" id="ARBA00023157"/>
    </source>
</evidence>
<keyword evidence="9" id="KW-0339">Growth factor</keyword>
<sequence length="170" mass="19123">MEPAPPPLLLLLLLGFAIFDCVTGDGNGTAEQETKRLSCGYPNGNCTGGTTGLRWRGHFSKCPEEYKHYCIKGRCRYVAAEQIPACVCEKGYTGARCERLDLFYLRGDEGQIVVMSLIGVMVTLIVLTACICTCAHYCKKRRRKRREEEMMTFEKRLPIKTDDILETDIA</sequence>
<keyword evidence="8 18" id="KW-1133">Transmembrane helix</keyword>
<evidence type="ECO:0000256" key="3">
    <source>
        <dbReference type="ARBA" id="ARBA00022475"/>
    </source>
</evidence>
<dbReference type="AlphaFoldDB" id="A0AA35L4K2"/>
<dbReference type="GO" id="GO:0008284">
    <property type="term" value="P:positive regulation of cell population proliferation"/>
    <property type="evidence" value="ECO:0007669"/>
    <property type="project" value="TreeGrafter"/>
</dbReference>
<gene>
    <name evidence="21" type="ORF">PODLI_1B004361</name>
</gene>
<evidence type="ECO:0000256" key="18">
    <source>
        <dbReference type="SAM" id="Phobius"/>
    </source>
</evidence>
<organism evidence="21 22">
    <name type="scientific">Podarcis lilfordi</name>
    <name type="common">Lilford's wall lizard</name>
    <dbReference type="NCBI Taxonomy" id="74358"/>
    <lineage>
        <taxon>Eukaryota</taxon>
        <taxon>Metazoa</taxon>
        <taxon>Chordata</taxon>
        <taxon>Craniata</taxon>
        <taxon>Vertebrata</taxon>
        <taxon>Euteleostomi</taxon>
        <taxon>Lepidosauria</taxon>
        <taxon>Squamata</taxon>
        <taxon>Bifurcata</taxon>
        <taxon>Unidentata</taxon>
        <taxon>Episquamata</taxon>
        <taxon>Laterata</taxon>
        <taxon>Lacertibaenia</taxon>
        <taxon>Lacertidae</taxon>
        <taxon>Podarcis</taxon>
    </lineage>
</organism>
<evidence type="ECO:0000313" key="21">
    <source>
        <dbReference type="EMBL" id="CAI5789726.1"/>
    </source>
</evidence>
<evidence type="ECO:0000256" key="6">
    <source>
        <dbReference type="ARBA" id="ARBA00022692"/>
    </source>
</evidence>
<dbReference type="Gene3D" id="2.10.25.10">
    <property type="entry name" value="Laminin"/>
    <property type="match status" value="1"/>
</dbReference>
<feature type="transmembrane region" description="Helical" evidence="18">
    <location>
        <begin position="112"/>
        <end position="138"/>
    </location>
</feature>
<dbReference type="GO" id="GO:0005886">
    <property type="term" value="C:plasma membrane"/>
    <property type="evidence" value="ECO:0007669"/>
    <property type="project" value="UniProtKB-SubCell"/>
</dbReference>
<keyword evidence="3" id="KW-1003">Cell membrane</keyword>
<keyword evidence="11 17" id="KW-1015">Disulfide bond</keyword>
<dbReference type="PRINTS" id="PR00009">
    <property type="entry name" value="EGFTGF"/>
</dbReference>
<evidence type="ECO:0000256" key="13">
    <source>
        <dbReference type="ARBA" id="ARBA00023246"/>
    </source>
</evidence>
<proteinExistence type="predicted"/>
<protein>
    <recommendedName>
        <fullName evidence="16">Probetacellulin</fullName>
    </recommendedName>
</protein>
<name>A0AA35L4K2_9SAUR</name>
<evidence type="ECO:0000256" key="15">
    <source>
        <dbReference type="ARBA" id="ARBA00061748"/>
    </source>
</evidence>
<keyword evidence="7 19" id="KW-0732">Signal</keyword>
<dbReference type="GO" id="GO:0007173">
    <property type="term" value="P:epidermal growth factor receptor signaling pathway"/>
    <property type="evidence" value="ECO:0007669"/>
    <property type="project" value="TreeGrafter"/>
</dbReference>
<evidence type="ECO:0000256" key="19">
    <source>
        <dbReference type="SAM" id="SignalP"/>
    </source>
</evidence>
<keyword evidence="10 18" id="KW-0472">Membrane</keyword>
<evidence type="ECO:0000256" key="2">
    <source>
        <dbReference type="ARBA" id="ARBA00004251"/>
    </source>
</evidence>
<dbReference type="PROSITE" id="PS50026">
    <property type="entry name" value="EGF_3"/>
    <property type="match status" value="1"/>
</dbReference>
<feature type="chain" id="PRO_5041451479" description="Probetacellulin" evidence="19">
    <location>
        <begin position="25"/>
        <end position="170"/>
    </location>
</feature>
<evidence type="ECO:0000256" key="1">
    <source>
        <dbReference type="ARBA" id="ARBA00004239"/>
    </source>
</evidence>
<feature type="disulfide bond" evidence="17">
    <location>
        <begin position="88"/>
        <end position="97"/>
    </location>
</feature>
<evidence type="ECO:0000256" key="12">
    <source>
        <dbReference type="ARBA" id="ARBA00023180"/>
    </source>
</evidence>
<dbReference type="PROSITE" id="PS00022">
    <property type="entry name" value="EGF_1"/>
    <property type="match status" value="1"/>
</dbReference>
<keyword evidence="13" id="KW-0497">Mitogen</keyword>
<keyword evidence="6 18" id="KW-0812">Transmembrane</keyword>
<comment type="function">
    <text evidence="14">Growth factor that binds to EGFR, ERBB4 and other EGF receptor family members. Potent mitogen for retinal pigment epithelial cells and vascular smooth muscle cells.</text>
</comment>
<evidence type="ECO:0000256" key="8">
    <source>
        <dbReference type="ARBA" id="ARBA00022989"/>
    </source>
</evidence>
<evidence type="ECO:0000256" key="16">
    <source>
        <dbReference type="ARBA" id="ARBA00067155"/>
    </source>
</evidence>
<evidence type="ECO:0000256" key="7">
    <source>
        <dbReference type="ARBA" id="ARBA00022729"/>
    </source>
</evidence>
<keyword evidence="12" id="KW-0325">Glycoprotein</keyword>
<dbReference type="PANTHER" id="PTHR10740:SF3">
    <property type="entry name" value="PROBETACELLULIN"/>
    <property type="match status" value="1"/>
</dbReference>
<evidence type="ECO:0000256" key="5">
    <source>
        <dbReference type="ARBA" id="ARBA00022536"/>
    </source>
</evidence>
<feature type="domain" description="EGF-like" evidence="20">
    <location>
        <begin position="58"/>
        <end position="98"/>
    </location>
</feature>
<keyword evidence="22" id="KW-1185">Reference proteome</keyword>
<evidence type="ECO:0000256" key="14">
    <source>
        <dbReference type="ARBA" id="ARBA00059223"/>
    </source>
</evidence>
<dbReference type="GO" id="GO:0051781">
    <property type="term" value="P:positive regulation of cell division"/>
    <property type="evidence" value="ECO:0007669"/>
    <property type="project" value="UniProtKB-KW"/>
</dbReference>
<keyword evidence="4" id="KW-0964">Secreted</keyword>
<dbReference type="PANTHER" id="PTHR10740">
    <property type="entry name" value="TRANSFORMING GROWTH FACTOR ALPHA"/>
    <property type="match status" value="1"/>
</dbReference>
<dbReference type="SUPFAM" id="SSF57196">
    <property type="entry name" value="EGF/Laminin"/>
    <property type="match status" value="1"/>
</dbReference>
<dbReference type="GO" id="GO:0030297">
    <property type="term" value="F:transmembrane receptor protein tyrosine kinase activator activity"/>
    <property type="evidence" value="ECO:0007669"/>
    <property type="project" value="UniProtKB-ARBA"/>
</dbReference>